<gene>
    <name evidence="1" type="ORF">POCULU_LOCUS11177</name>
</gene>
<reference evidence="1" key="1">
    <citation type="submission" date="2021-06" db="EMBL/GenBank/DDBJ databases">
        <authorList>
            <person name="Kallberg Y."/>
            <person name="Tangrot J."/>
            <person name="Rosling A."/>
        </authorList>
    </citation>
    <scope>NUCLEOTIDE SEQUENCE</scope>
    <source>
        <strain evidence="1">IA702</strain>
    </source>
</reference>
<dbReference type="AlphaFoldDB" id="A0A9N9EK21"/>
<protein>
    <submittedName>
        <fullName evidence="1">2345_t:CDS:1</fullName>
    </submittedName>
</protein>
<accession>A0A9N9EK21</accession>
<feature type="non-terminal residue" evidence="1">
    <location>
        <position position="132"/>
    </location>
</feature>
<proteinExistence type="predicted"/>
<dbReference type="Proteomes" id="UP000789572">
    <property type="component" value="Unassembled WGS sequence"/>
</dbReference>
<dbReference type="OrthoDB" id="2397721at2759"/>
<dbReference type="EMBL" id="CAJVPJ010007319">
    <property type="protein sequence ID" value="CAG8674869.1"/>
    <property type="molecule type" value="Genomic_DNA"/>
</dbReference>
<evidence type="ECO:0000313" key="1">
    <source>
        <dbReference type="EMBL" id="CAG8674869.1"/>
    </source>
</evidence>
<comment type="caution">
    <text evidence="1">The sequence shown here is derived from an EMBL/GenBank/DDBJ whole genome shotgun (WGS) entry which is preliminary data.</text>
</comment>
<feature type="non-terminal residue" evidence="1">
    <location>
        <position position="1"/>
    </location>
</feature>
<evidence type="ECO:0000313" key="2">
    <source>
        <dbReference type="Proteomes" id="UP000789572"/>
    </source>
</evidence>
<name>A0A9N9EK21_9GLOM</name>
<sequence length="132" mass="15117">DSTKDIRKALYSPHPRLCENYNPLTDFVYEHVRTTGPLAGNGTNPLTNTQDLPESWFRINVWRTLDIAFSDMPFMLFVGGEKAGLATRERNNRSRTLSNMQRKAIERKGDGYYYVRPIGSRTIYWAVSEAGP</sequence>
<keyword evidence="2" id="KW-1185">Reference proteome</keyword>
<organism evidence="1 2">
    <name type="scientific">Paraglomus occultum</name>
    <dbReference type="NCBI Taxonomy" id="144539"/>
    <lineage>
        <taxon>Eukaryota</taxon>
        <taxon>Fungi</taxon>
        <taxon>Fungi incertae sedis</taxon>
        <taxon>Mucoromycota</taxon>
        <taxon>Glomeromycotina</taxon>
        <taxon>Glomeromycetes</taxon>
        <taxon>Paraglomerales</taxon>
        <taxon>Paraglomeraceae</taxon>
        <taxon>Paraglomus</taxon>
    </lineage>
</organism>